<keyword evidence="2" id="KW-1185">Reference proteome</keyword>
<evidence type="ECO:0000313" key="1">
    <source>
        <dbReference type="EMBL" id="KWV59359.1"/>
    </source>
</evidence>
<proteinExistence type="predicted"/>
<dbReference type="EMBL" id="LNCD01000012">
    <property type="protein sequence ID" value="KWV59359.1"/>
    <property type="molecule type" value="Genomic_DNA"/>
</dbReference>
<comment type="caution">
    <text evidence="1">The sequence shown here is derived from an EMBL/GenBank/DDBJ whole genome shotgun (WGS) entry which is preliminary data.</text>
</comment>
<dbReference type="AlphaFoldDB" id="A0A120FR04"/>
<dbReference type="Proteomes" id="UP000068164">
    <property type="component" value="Unassembled WGS sequence"/>
</dbReference>
<gene>
    <name evidence="1" type="ORF">AS026_28655</name>
</gene>
<organism evidence="1 2">
    <name type="scientific">Rhizobium altiplani</name>
    <dbReference type="NCBI Taxonomy" id="1864509"/>
    <lineage>
        <taxon>Bacteria</taxon>
        <taxon>Pseudomonadati</taxon>
        <taxon>Pseudomonadota</taxon>
        <taxon>Alphaproteobacteria</taxon>
        <taxon>Hyphomicrobiales</taxon>
        <taxon>Rhizobiaceae</taxon>
        <taxon>Rhizobium/Agrobacterium group</taxon>
        <taxon>Rhizobium</taxon>
    </lineage>
</organism>
<sequence>MPREKQKLRPAVALPEIEAGDWHGEFAGPPSGNIGQHIQPGPPIMVVEFTYLIVGAVVISPISKFHWPAVVSFWVRTPLTPERVEAGLMFKSDEIPSVNVSFEVTRQQFTDTCWLFREKLLKDFHFRIGPGTDNHWPLESWGASFQL</sequence>
<name>A0A120FR04_9HYPH</name>
<dbReference type="RefSeq" id="WP_062368574.1">
    <property type="nucleotide sequence ID" value="NZ_LNCD01000012.1"/>
</dbReference>
<accession>A0A120FR04</accession>
<reference evidence="1 2" key="1">
    <citation type="submission" date="2015-11" db="EMBL/GenBank/DDBJ databases">
        <title>Draft Genome Sequence of the Strain BR 10423 (Rhizobium sp.) isolated from nodules of Mimosa pudica.</title>
        <authorList>
            <person name="Barauna A.C."/>
            <person name="Zilli J.E."/>
            <person name="Simoes-Araujo J.L."/>
            <person name="Reis V.M."/>
            <person name="James E.K."/>
            <person name="Reis F.B.Jr."/>
            <person name="Rouws L.F."/>
            <person name="Passos S.R."/>
            <person name="Gois S.R."/>
        </authorList>
    </citation>
    <scope>NUCLEOTIDE SEQUENCE [LARGE SCALE GENOMIC DNA]</scope>
    <source>
        <strain evidence="1 2">BR10423</strain>
    </source>
</reference>
<protein>
    <submittedName>
        <fullName evidence="1">Uncharacterized protein</fullName>
    </submittedName>
</protein>
<evidence type="ECO:0000313" key="2">
    <source>
        <dbReference type="Proteomes" id="UP000068164"/>
    </source>
</evidence>
<dbReference type="OrthoDB" id="8076889at2"/>